<evidence type="ECO:0000256" key="7">
    <source>
        <dbReference type="SAM" id="MobiDB-lite"/>
    </source>
</evidence>
<dbReference type="NCBIfam" id="NF003603">
    <property type="entry name" value="PRK05257.1-1"/>
    <property type="match status" value="1"/>
</dbReference>
<comment type="pathway">
    <text evidence="2">Carbohydrate metabolism; tricarboxylic acid cycle.</text>
</comment>
<dbReference type="NCBIfam" id="NF003606">
    <property type="entry name" value="PRK05257.2-1"/>
    <property type="match status" value="1"/>
</dbReference>
<gene>
    <name evidence="8" type="ORF">BRAN1462_LOCUS39399</name>
</gene>
<evidence type="ECO:0000256" key="4">
    <source>
        <dbReference type="ARBA" id="ARBA00022630"/>
    </source>
</evidence>
<keyword evidence="6" id="KW-0560">Oxidoreductase</keyword>
<accession>A0A7S2LG53</accession>
<dbReference type="InterPro" id="IPR036188">
    <property type="entry name" value="FAD/NAD-bd_sf"/>
</dbReference>
<feature type="region of interest" description="Disordered" evidence="7">
    <location>
        <begin position="1"/>
        <end position="44"/>
    </location>
</feature>
<dbReference type="Pfam" id="PF06039">
    <property type="entry name" value="Mqo"/>
    <property type="match status" value="1"/>
</dbReference>
<dbReference type="GO" id="GO:0008924">
    <property type="term" value="F:L-malate dehydrogenase (quinone) activity"/>
    <property type="evidence" value="ECO:0007669"/>
    <property type="project" value="InterPro"/>
</dbReference>
<dbReference type="Gene3D" id="3.30.9.10">
    <property type="entry name" value="D-Amino Acid Oxidase, subunit A, domain 2"/>
    <property type="match status" value="1"/>
</dbReference>
<protein>
    <recommendedName>
        <fullName evidence="9">Malate dehydrogenase (quinone)</fullName>
    </recommendedName>
</protein>
<dbReference type="SUPFAM" id="SSF51905">
    <property type="entry name" value="FAD/NAD(P)-binding domain"/>
    <property type="match status" value="1"/>
</dbReference>
<evidence type="ECO:0000256" key="5">
    <source>
        <dbReference type="ARBA" id="ARBA00022827"/>
    </source>
</evidence>
<organism evidence="8">
    <name type="scientific">Zooxanthella nutricula</name>
    <dbReference type="NCBI Taxonomy" id="1333877"/>
    <lineage>
        <taxon>Eukaryota</taxon>
        <taxon>Sar</taxon>
        <taxon>Alveolata</taxon>
        <taxon>Dinophyceae</taxon>
        <taxon>Peridiniales</taxon>
        <taxon>Peridiniales incertae sedis</taxon>
        <taxon>Zooxanthella</taxon>
    </lineage>
</organism>
<keyword evidence="3" id="KW-0816">Tricarboxylic acid cycle</keyword>
<dbReference type="PANTHER" id="PTHR43104:SF2">
    <property type="entry name" value="L-2-HYDROXYGLUTARATE DEHYDROGENASE, MITOCHONDRIAL"/>
    <property type="match status" value="1"/>
</dbReference>
<evidence type="ECO:0000256" key="3">
    <source>
        <dbReference type="ARBA" id="ARBA00022532"/>
    </source>
</evidence>
<dbReference type="NCBIfam" id="TIGR01320">
    <property type="entry name" value="mal_quin_oxido"/>
    <property type="match status" value="1"/>
</dbReference>
<evidence type="ECO:0000256" key="1">
    <source>
        <dbReference type="ARBA" id="ARBA00001974"/>
    </source>
</evidence>
<feature type="compositionally biased region" description="Polar residues" evidence="7">
    <location>
        <begin position="17"/>
        <end position="29"/>
    </location>
</feature>
<evidence type="ECO:0000313" key="8">
    <source>
        <dbReference type="EMBL" id="CAD9605407.1"/>
    </source>
</evidence>
<keyword evidence="4" id="KW-0285">Flavoprotein</keyword>
<dbReference type="EMBL" id="HBGW01061830">
    <property type="protein sequence ID" value="CAD9605407.1"/>
    <property type="molecule type" value="Transcribed_RNA"/>
</dbReference>
<reference evidence="8" key="1">
    <citation type="submission" date="2021-01" db="EMBL/GenBank/DDBJ databases">
        <authorList>
            <person name="Corre E."/>
            <person name="Pelletier E."/>
            <person name="Niang G."/>
            <person name="Scheremetjew M."/>
            <person name="Finn R."/>
            <person name="Kale V."/>
            <person name="Holt S."/>
            <person name="Cochrane G."/>
            <person name="Meng A."/>
            <person name="Brown T."/>
            <person name="Cohen L."/>
        </authorList>
    </citation>
    <scope>NUCLEOTIDE SEQUENCE</scope>
    <source>
        <strain evidence="8">RCC3387</strain>
    </source>
</reference>
<sequence length="552" mass="60225">MTSTEGGSHPAGHADRLSTTGDDVVNQRQSFRKNRSVSKTGMTDKPTVVKGGGCFGFCKPKPPVEEVDVVLVGGGVMSATVGLMLKQLEPSWKIVIYERLGAMAEESSNGWNNAGTGHSALCEPNYTPGNAEKVDVSKAITVNENWQLSRQYWTYLKNQNLLKDPNTFIDVTPHCTFASGEDQIGWLRARYNALHKHPLFEGMEFSEDLKTLRQWAPLMMEGRSSLDRVALSRCQVGTDVDFGALTRELGKGFMKKGGNLLLFHTVTGLKKESDGRWLVTVQKNDLGAKVQQVRAKFVFVGAGGWALLLLQKSMIPEIRGFMGFPISGEFLVCQNPDVVSKHPNKVYGKAAIGAPPMSVPHLDKRIIGGKHMILFGPFAGFSPRYLKTGSLMDLFKSIRLHNLIPAAAAGLQNLDLTVYLMKQLLASDNAKFAELQNFVPSAKPQDWLKVTAGQRVQIMKKDPKKVGILQFGTEVVAASDGSICGLLGASPGASTAVQVALDVLTKCFGNTHMKKWEPTLKTMIKSYGTKLSDNKALYQSIHAETAAALNIK</sequence>
<dbReference type="GO" id="GO:0006099">
    <property type="term" value="P:tricarboxylic acid cycle"/>
    <property type="evidence" value="ECO:0007669"/>
    <property type="project" value="UniProtKB-UniPathway"/>
</dbReference>
<dbReference type="InterPro" id="IPR006231">
    <property type="entry name" value="MQO"/>
</dbReference>
<evidence type="ECO:0000256" key="6">
    <source>
        <dbReference type="ARBA" id="ARBA00023002"/>
    </source>
</evidence>
<evidence type="ECO:0000256" key="2">
    <source>
        <dbReference type="ARBA" id="ARBA00005163"/>
    </source>
</evidence>
<dbReference type="GO" id="GO:0047545">
    <property type="term" value="F:(S)-2-hydroxyglutarate dehydrogenase activity"/>
    <property type="evidence" value="ECO:0007669"/>
    <property type="project" value="TreeGrafter"/>
</dbReference>
<dbReference type="UniPathway" id="UPA00223"/>
<evidence type="ECO:0008006" key="9">
    <source>
        <dbReference type="Google" id="ProtNLM"/>
    </source>
</evidence>
<comment type="cofactor">
    <cofactor evidence="1">
        <name>FAD</name>
        <dbReference type="ChEBI" id="CHEBI:57692"/>
    </cofactor>
</comment>
<keyword evidence="5" id="KW-0274">FAD</keyword>
<dbReference type="NCBIfam" id="NF003611">
    <property type="entry name" value="PRK05257.3-2"/>
    <property type="match status" value="1"/>
</dbReference>
<name>A0A7S2LG53_9DINO</name>
<dbReference type="PANTHER" id="PTHR43104">
    <property type="entry name" value="L-2-HYDROXYGLUTARATE DEHYDROGENASE, MITOCHONDRIAL"/>
    <property type="match status" value="1"/>
</dbReference>
<dbReference type="HAMAP" id="MF_00212">
    <property type="entry name" value="MQO"/>
    <property type="match status" value="1"/>
</dbReference>
<proteinExistence type="inferred from homology"/>
<dbReference type="Gene3D" id="3.50.50.60">
    <property type="entry name" value="FAD/NAD(P)-binding domain"/>
    <property type="match status" value="1"/>
</dbReference>
<dbReference type="AlphaFoldDB" id="A0A7S2LG53"/>